<feature type="region of interest" description="Disordered" evidence="1">
    <location>
        <begin position="424"/>
        <end position="449"/>
    </location>
</feature>
<feature type="domain" description="NELF-A N-terminal" evidence="2">
    <location>
        <begin position="18"/>
        <end position="130"/>
    </location>
</feature>
<evidence type="ECO:0000256" key="1">
    <source>
        <dbReference type="SAM" id="MobiDB-lite"/>
    </source>
</evidence>
<accession>A0A8H3QGW3</accession>
<dbReference type="GO" id="GO:0003746">
    <property type="term" value="F:translation elongation factor activity"/>
    <property type="evidence" value="ECO:0007669"/>
    <property type="project" value="UniProtKB-KW"/>
</dbReference>
<dbReference type="EMBL" id="BLAL01000050">
    <property type="protein sequence ID" value="GES80450.1"/>
    <property type="molecule type" value="Genomic_DNA"/>
</dbReference>
<feature type="region of interest" description="Disordered" evidence="1">
    <location>
        <begin position="188"/>
        <end position="283"/>
    </location>
</feature>
<keyword evidence="3" id="KW-0251">Elongation factor</keyword>
<dbReference type="Pfam" id="PF23553">
    <property type="entry name" value="NELF-A_N"/>
    <property type="match status" value="1"/>
</dbReference>
<feature type="compositionally biased region" description="Polar residues" evidence="1">
    <location>
        <begin position="432"/>
        <end position="449"/>
    </location>
</feature>
<dbReference type="OrthoDB" id="2135488at2759"/>
<name>A0A8H3QGW3_9GLOM</name>
<comment type="caution">
    <text evidence="3">The sequence shown here is derived from an EMBL/GenBank/DDBJ whole genome shotgun (WGS) entry which is preliminary data.</text>
</comment>
<evidence type="ECO:0000259" key="2">
    <source>
        <dbReference type="Pfam" id="PF23553"/>
    </source>
</evidence>
<reference evidence="3" key="1">
    <citation type="submission" date="2019-10" db="EMBL/GenBank/DDBJ databases">
        <title>Conservation and host-specific expression of non-tandemly repeated heterogenous ribosome RNA gene in arbuscular mycorrhizal fungi.</title>
        <authorList>
            <person name="Maeda T."/>
            <person name="Kobayashi Y."/>
            <person name="Nakagawa T."/>
            <person name="Ezawa T."/>
            <person name="Yamaguchi K."/>
            <person name="Bino T."/>
            <person name="Nishimoto Y."/>
            <person name="Shigenobu S."/>
            <person name="Kawaguchi M."/>
        </authorList>
    </citation>
    <scope>NUCLEOTIDE SEQUENCE</scope>
    <source>
        <strain evidence="3">HR1</strain>
    </source>
</reference>
<feature type="compositionally biased region" description="Polar residues" evidence="1">
    <location>
        <begin position="197"/>
        <end position="233"/>
    </location>
</feature>
<feature type="compositionally biased region" description="Low complexity" evidence="1">
    <location>
        <begin position="371"/>
        <end position="381"/>
    </location>
</feature>
<organism evidence="3 4">
    <name type="scientific">Rhizophagus clarus</name>
    <dbReference type="NCBI Taxonomy" id="94130"/>
    <lineage>
        <taxon>Eukaryota</taxon>
        <taxon>Fungi</taxon>
        <taxon>Fungi incertae sedis</taxon>
        <taxon>Mucoromycota</taxon>
        <taxon>Glomeromycotina</taxon>
        <taxon>Glomeromycetes</taxon>
        <taxon>Glomerales</taxon>
        <taxon>Glomeraceae</taxon>
        <taxon>Rhizophagus</taxon>
    </lineage>
</organism>
<evidence type="ECO:0000313" key="3">
    <source>
        <dbReference type="EMBL" id="GES80450.1"/>
    </source>
</evidence>
<feature type="compositionally biased region" description="Polar residues" evidence="1">
    <location>
        <begin position="257"/>
        <end position="269"/>
    </location>
</feature>
<dbReference type="AlphaFoldDB" id="A0A8H3QGW3"/>
<feature type="compositionally biased region" description="Basic and acidic residues" evidence="1">
    <location>
        <begin position="302"/>
        <end position="370"/>
    </location>
</feature>
<dbReference type="Proteomes" id="UP000615446">
    <property type="component" value="Unassembled WGS sequence"/>
</dbReference>
<gene>
    <name evidence="3" type="ORF">RCL2_000772500</name>
</gene>
<evidence type="ECO:0000313" key="4">
    <source>
        <dbReference type="Proteomes" id="UP000615446"/>
    </source>
</evidence>
<feature type="compositionally biased region" description="Polar residues" evidence="1">
    <location>
        <begin position="382"/>
        <end position="396"/>
    </location>
</feature>
<protein>
    <submittedName>
        <fullName evidence="3">Negative elongation factor A-like</fullName>
    </submittedName>
</protein>
<keyword evidence="3" id="KW-0648">Protein biosynthesis</keyword>
<dbReference type="InterPro" id="IPR056557">
    <property type="entry name" value="NELF-A_N"/>
</dbReference>
<feature type="region of interest" description="Disordered" evidence="1">
    <location>
        <begin position="302"/>
        <end position="401"/>
    </location>
</feature>
<sequence length="631" mass="70876">MAADRNTPEGVENWLIQSSANPWLFPSIVGPELTREILQHICSRWSLYPSNIKLGVLFALLCIRKLLLSGMGNELTAIITNGCNDNDEWVRLVSKMLQSYPSTGTLDLNIEQHIPQDAQLGLQSLMERIQQTGIKFHPTEYAFLDRDISDAFSTLSINTEAVRSPSSHFTLKQGIEISKQQRLHALNNVAMPPPSPGLTSPVNATGFNFMSDQNRIGSSQGLPSNRSATSTGPSLFIPPKRRPSQLSQPFHRPPNLSRGSFSGSTQGPDSPTEPKITQGKKYVKPTKIQMLDITTATTITRNQEETKLKTQMEEQQMKEMRRQEREKRQEEKRREEEEKKKQKEREKAEKAKQKEEARLAKEKEKREKAAAKAAAAAAAAASSSNDMGDMQPTNVPAVTRKKKKINNDETIEDEIVSDEELPHKKPRKTVAPISSLSPTHLYQPDSSTDNYNTVMISENGSDSNQINTPAITEPPSLVSEQPMAADLELPKSQFEEIPKIEMADTLRKQFEMNCGAVLDKSNKIHGDNRQLIINFLGGHHTKPEQREKLMSISSGVSCSEDEIRHIILHEEKTPIPNEGKEIQETFIFEMNLSNGQWRKLKRKKTKAVKNPNLETLNGRPNAVFINIKLLQ</sequence>
<proteinExistence type="predicted"/>